<dbReference type="GO" id="GO:0016020">
    <property type="term" value="C:membrane"/>
    <property type="evidence" value="ECO:0007669"/>
    <property type="project" value="TreeGrafter"/>
</dbReference>
<dbReference type="Proteomes" id="UP000245539">
    <property type="component" value="Unassembled WGS sequence"/>
</dbReference>
<dbReference type="PANTHER" id="PTHR23028">
    <property type="entry name" value="ACETYLTRANSFERASE"/>
    <property type="match status" value="1"/>
</dbReference>
<feature type="transmembrane region" description="Helical" evidence="1">
    <location>
        <begin position="135"/>
        <end position="156"/>
    </location>
</feature>
<keyword evidence="1" id="KW-0472">Membrane</keyword>
<name>A0A317CHP9_9GAMM</name>
<dbReference type="InterPro" id="IPR002656">
    <property type="entry name" value="Acyl_transf_3_dom"/>
</dbReference>
<feature type="domain" description="Acyltransferase 3" evidence="2">
    <location>
        <begin position="8"/>
        <end position="324"/>
    </location>
</feature>
<evidence type="ECO:0000313" key="3">
    <source>
        <dbReference type="EMBL" id="PWQ95820.1"/>
    </source>
</evidence>
<comment type="caution">
    <text evidence="3">The sequence shown here is derived from an EMBL/GenBank/DDBJ whole genome shotgun (WGS) entry which is preliminary data.</text>
</comment>
<dbReference type="EMBL" id="QGKM01000041">
    <property type="protein sequence ID" value="PWQ95820.1"/>
    <property type="molecule type" value="Genomic_DNA"/>
</dbReference>
<feature type="transmembrane region" description="Helical" evidence="1">
    <location>
        <begin position="243"/>
        <end position="264"/>
    </location>
</feature>
<feature type="transmembrane region" description="Helical" evidence="1">
    <location>
        <begin position="186"/>
        <end position="205"/>
    </location>
</feature>
<feature type="transmembrane region" description="Helical" evidence="1">
    <location>
        <begin position="212"/>
        <end position="231"/>
    </location>
</feature>
<dbReference type="InterPro" id="IPR050879">
    <property type="entry name" value="Acyltransferase_3"/>
</dbReference>
<keyword evidence="1" id="KW-0812">Transmembrane</keyword>
<accession>A0A317CHP9</accession>
<evidence type="ECO:0000313" key="4">
    <source>
        <dbReference type="Proteomes" id="UP000245539"/>
    </source>
</evidence>
<feature type="transmembrane region" description="Helical" evidence="1">
    <location>
        <begin position="305"/>
        <end position="325"/>
    </location>
</feature>
<keyword evidence="4" id="KW-1185">Reference proteome</keyword>
<protein>
    <submittedName>
        <fullName evidence="3">Acyltransferase</fullName>
    </submittedName>
</protein>
<sequence length="362" mass="41632">MAFKDRFYEIDLLRFLAALAVVLYHYTFRGFAEGGYSPVEYPVLGEFFKYGSYGVQLFFIISGFVILMTATKRDAAHFVISRITRLYPAFWVCVTLTALAILWKGGALFQVDLVQYILNLSMVSGFIGVDMVDGVYWTLLVEIKFYALIFVLLILGQIHRVEWFLAFWLLLTAVSLVIPLPKIITFLFLTDWSAFFIAGALFYLIRQHGLNLYRGGMLWASFMVAIFENLRQLSHLEQMYNSYFSPLVTSLLILAFFVIFLLIALGKTQFFSSPHLVKLGILTYPLYLIHQNIGFIIFHEVGESVNRYVLLAALVLIMMMAAWLIHKLIEQPLGKWMDKLLKHLWERFGFSVGKKKPVSQGV</sequence>
<evidence type="ECO:0000256" key="1">
    <source>
        <dbReference type="SAM" id="Phobius"/>
    </source>
</evidence>
<keyword evidence="3" id="KW-0012">Acyltransferase</keyword>
<evidence type="ECO:0000259" key="2">
    <source>
        <dbReference type="Pfam" id="PF01757"/>
    </source>
</evidence>
<keyword evidence="1" id="KW-1133">Transmembrane helix</keyword>
<dbReference type="RefSeq" id="WP_109838292.1">
    <property type="nucleotide sequence ID" value="NZ_QGKM01000041.1"/>
</dbReference>
<dbReference type="GO" id="GO:0009103">
    <property type="term" value="P:lipopolysaccharide biosynthetic process"/>
    <property type="evidence" value="ECO:0007669"/>
    <property type="project" value="TreeGrafter"/>
</dbReference>
<feature type="transmembrane region" description="Helical" evidence="1">
    <location>
        <begin position="163"/>
        <end position="180"/>
    </location>
</feature>
<gene>
    <name evidence="3" type="ORF">DKW60_14055</name>
</gene>
<feature type="transmembrane region" description="Helical" evidence="1">
    <location>
        <begin position="83"/>
        <end position="103"/>
    </location>
</feature>
<feature type="transmembrane region" description="Helical" evidence="1">
    <location>
        <begin position="12"/>
        <end position="32"/>
    </location>
</feature>
<dbReference type="AlphaFoldDB" id="A0A317CHP9"/>
<dbReference type="OrthoDB" id="9767863at2"/>
<dbReference type="Pfam" id="PF01757">
    <property type="entry name" value="Acyl_transf_3"/>
    <property type="match status" value="1"/>
</dbReference>
<feature type="transmembrane region" description="Helical" evidence="1">
    <location>
        <begin position="52"/>
        <end position="71"/>
    </location>
</feature>
<dbReference type="PANTHER" id="PTHR23028:SF53">
    <property type="entry name" value="ACYL_TRANSF_3 DOMAIN-CONTAINING PROTEIN"/>
    <property type="match status" value="1"/>
</dbReference>
<organism evidence="3 4">
    <name type="scientific">Leucothrix pacifica</name>
    <dbReference type="NCBI Taxonomy" id="1247513"/>
    <lineage>
        <taxon>Bacteria</taxon>
        <taxon>Pseudomonadati</taxon>
        <taxon>Pseudomonadota</taxon>
        <taxon>Gammaproteobacteria</taxon>
        <taxon>Thiotrichales</taxon>
        <taxon>Thiotrichaceae</taxon>
        <taxon>Leucothrix</taxon>
    </lineage>
</organism>
<reference evidence="3 4" key="1">
    <citation type="submission" date="2018-05" db="EMBL/GenBank/DDBJ databases">
        <title>Leucothrix arctica sp. nov., isolated from Arctic seawater.</title>
        <authorList>
            <person name="Choi A."/>
            <person name="Baek K."/>
        </authorList>
    </citation>
    <scope>NUCLEOTIDE SEQUENCE [LARGE SCALE GENOMIC DNA]</scope>
    <source>
        <strain evidence="3 4">JCM 18388</strain>
    </source>
</reference>
<feature type="transmembrane region" description="Helical" evidence="1">
    <location>
        <begin position="276"/>
        <end position="299"/>
    </location>
</feature>
<dbReference type="GO" id="GO:0016747">
    <property type="term" value="F:acyltransferase activity, transferring groups other than amino-acyl groups"/>
    <property type="evidence" value="ECO:0007669"/>
    <property type="project" value="InterPro"/>
</dbReference>
<proteinExistence type="predicted"/>
<keyword evidence="3" id="KW-0808">Transferase</keyword>